<keyword evidence="2" id="KW-1185">Reference proteome</keyword>
<protein>
    <submittedName>
        <fullName evidence="1">Uncharacterized protein</fullName>
    </submittedName>
</protein>
<reference evidence="1" key="2">
    <citation type="submission" date="2021-08" db="EMBL/GenBank/DDBJ databases">
        <authorList>
            <person name="Eriksson T."/>
        </authorList>
    </citation>
    <scope>NUCLEOTIDE SEQUENCE</scope>
    <source>
        <strain evidence="1">Stoneville</strain>
        <tissue evidence="1">Whole head</tissue>
    </source>
</reference>
<proteinExistence type="predicted"/>
<comment type="caution">
    <text evidence="1">The sequence shown here is derived from an EMBL/GenBank/DDBJ whole genome shotgun (WGS) entry which is preliminary data.</text>
</comment>
<gene>
    <name evidence="1" type="ORF">GEV33_003041</name>
</gene>
<dbReference type="AlphaFoldDB" id="A0A8J6HS36"/>
<organism evidence="1 2">
    <name type="scientific">Tenebrio molitor</name>
    <name type="common">Yellow mealworm beetle</name>
    <dbReference type="NCBI Taxonomy" id="7067"/>
    <lineage>
        <taxon>Eukaryota</taxon>
        <taxon>Metazoa</taxon>
        <taxon>Ecdysozoa</taxon>
        <taxon>Arthropoda</taxon>
        <taxon>Hexapoda</taxon>
        <taxon>Insecta</taxon>
        <taxon>Pterygota</taxon>
        <taxon>Neoptera</taxon>
        <taxon>Endopterygota</taxon>
        <taxon>Coleoptera</taxon>
        <taxon>Polyphaga</taxon>
        <taxon>Cucujiformia</taxon>
        <taxon>Tenebrionidae</taxon>
        <taxon>Tenebrio</taxon>
    </lineage>
</organism>
<dbReference type="EMBL" id="JABDTM020013815">
    <property type="protein sequence ID" value="KAH0819750.1"/>
    <property type="molecule type" value="Genomic_DNA"/>
</dbReference>
<evidence type="ECO:0000313" key="2">
    <source>
        <dbReference type="Proteomes" id="UP000719412"/>
    </source>
</evidence>
<sequence>MNSGHPPYNFIYFSDKYRFLPSKLPPPIRDGAAQYARQEKFHPPILMHRNMNNHLLSSPVITIHGNSPIYTDGLPGIPNLELLMCRRPGIAQNARKLLAKNLPKLAPSVFNSCNPARLIFPGVDPSVEYEPLRKEFTGISRTRFRCSRAVMLMTTKRACGGLPTCGDDTPPAALQFMMGIEGARPTGPQMPIDNARQDGGGWERIDEQTLIARSKFSKFMSNAPKQF</sequence>
<evidence type="ECO:0000313" key="1">
    <source>
        <dbReference type="EMBL" id="KAH0819750.1"/>
    </source>
</evidence>
<name>A0A8J6HS36_TENMO</name>
<accession>A0A8J6HS36</accession>
<reference evidence="1" key="1">
    <citation type="journal article" date="2020" name="J Insects Food Feed">
        <title>The yellow mealworm (Tenebrio molitor) genome: a resource for the emerging insects as food and feed industry.</title>
        <authorList>
            <person name="Eriksson T."/>
            <person name="Andere A."/>
            <person name="Kelstrup H."/>
            <person name="Emery V."/>
            <person name="Picard C."/>
        </authorList>
    </citation>
    <scope>NUCLEOTIDE SEQUENCE</scope>
    <source>
        <strain evidence="1">Stoneville</strain>
        <tissue evidence="1">Whole head</tissue>
    </source>
</reference>
<dbReference type="Proteomes" id="UP000719412">
    <property type="component" value="Unassembled WGS sequence"/>
</dbReference>